<dbReference type="EMBL" id="FQXI01000003">
    <property type="protein sequence ID" value="SHH17998.1"/>
    <property type="molecule type" value="Genomic_DNA"/>
</dbReference>
<proteinExistence type="predicted"/>
<dbReference type="Proteomes" id="UP000184032">
    <property type="component" value="Unassembled WGS sequence"/>
</dbReference>
<dbReference type="Pfam" id="PF01963">
    <property type="entry name" value="TraB_PrgY_gumN"/>
    <property type="match status" value="1"/>
</dbReference>
<dbReference type="RefSeq" id="WP_073183897.1">
    <property type="nucleotide sequence ID" value="NZ_FQXI01000003.1"/>
</dbReference>
<dbReference type="PANTHER" id="PTHR40590:SF1">
    <property type="entry name" value="CYTOPLASMIC PROTEIN"/>
    <property type="match status" value="1"/>
</dbReference>
<feature type="chain" id="PRO_5012793499" description="TraB family protein" evidence="1">
    <location>
        <begin position="25"/>
        <end position="441"/>
    </location>
</feature>
<keyword evidence="3" id="KW-1185">Reference proteome</keyword>
<feature type="signal peptide" evidence="1">
    <location>
        <begin position="1"/>
        <end position="24"/>
    </location>
</feature>
<name>A0A1M5QVK7_9FIRM</name>
<dbReference type="InterPro" id="IPR047111">
    <property type="entry name" value="YbaP-like"/>
</dbReference>
<sequence>MKKIKKISLLMSLALLLNVNVIFAQEEPKAPIISDWSVLSVDNAQKKGIVPLTTTYKDYTQNITADELKELNANLEKKFNSYGILKNTSFKDLSTKNELTRETILLNLFNTLGHYDKDVNEKTDAIKCLQENKILLGNGSNLNLDKSATYEETATFYNRAADYLIYKNDFGAKGYFYKAENKNNTVYMFGSIHLGSNEMYPMKKEVMDAFYKSDELYVEVDISNADEMSYMTDLMPRTDGTSLKDDLDAQTYAKLKKYMDKYEIPEENYNSLKLWAAYNQISNIPVAVNKPYGSTLGIDTHFITHAKILGKPVGEMESVKLQADTLAGYDEKSYKNMLVNLIEDLDANGEANQINGIDEMQKAWIDGDKKFMSGMSNTSDPFSQLLLVDRDPKMAEKIEGMLNSDSGKTYFVVVGSLHYVPENSVLKYLTDKGFKVEDLNI</sequence>
<gene>
    <name evidence="2" type="ORF">SAMN02745245_00755</name>
</gene>
<keyword evidence="1" id="KW-0732">Signal</keyword>
<accession>A0A1M5QVK7</accession>
<reference evidence="2 3" key="1">
    <citation type="submission" date="2016-11" db="EMBL/GenBank/DDBJ databases">
        <authorList>
            <person name="Jaros S."/>
            <person name="Januszkiewicz K."/>
            <person name="Wedrychowicz H."/>
        </authorList>
    </citation>
    <scope>NUCLEOTIDE SEQUENCE [LARGE SCALE GENOMIC DNA]</scope>
    <source>
        <strain evidence="2 3">DSM 21120</strain>
    </source>
</reference>
<dbReference type="InterPro" id="IPR002816">
    <property type="entry name" value="TraB/PrgY/GumN_fam"/>
</dbReference>
<dbReference type="PANTHER" id="PTHR40590">
    <property type="entry name" value="CYTOPLASMIC PROTEIN-RELATED"/>
    <property type="match status" value="1"/>
</dbReference>
<dbReference type="OrthoDB" id="357294at2"/>
<dbReference type="AlphaFoldDB" id="A0A1M5QVK7"/>
<evidence type="ECO:0000313" key="2">
    <source>
        <dbReference type="EMBL" id="SHH17998.1"/>
    </source>
</evidence>
<evidence type="ECO:0000256" key="1">
    <source>
        <dbReference type="SAM" id="SignalP"/>
    </source>
</evidence>
<dbReference type="CDD" id="cd14789">
    <property type="entry name" value="Tiki"/>
    <property type="match status" value="1"/>
</dbReference>
<protein>
    <recommendedName>
        <fullName evidence="4">TraB family protein</fullName>
    </recommendedName>
</protein>
<evidence type="ECO:0000313" key="3">
    <source>
        <dbReference type="Proteomes" id="UP000184032"/>
    </source>
</evidence>
<evidence type="ECO:0008006" key="4">
    <source>
        <dbReference type="Google" id="ProtNLM"/>
    </source>
</evidence>
<dbReference type="STRING" id="1120995.SAMN02745245_00755"/>
<organism evidence="2 3">
    <name type="scientific">Anaerosphaera aminiphila DSM 21120</name>
    <dbReference type="NCBI Taxonomy" id="1120995"/>
    <lineage>
        <taxon>Bacteria</taxon>
        <taxon>Bacillati</taxon>
        <taxon>Bacillota</taxon>
        <taxon>Tissierellia</taxon>
        <taxon>Tissierellales</taxon>
        <taxon>Peptoniphilaceae</taxon>
        <taxon>Anaerosphaera</taxon>
    </lineage>
</organism>